<comment type="caution">
    <text evidence="3">The sequence shown here is derived from an EMBL/GenBank/DDBJ whole genome shotgun (WGS) entry which is preliminary data.</text>
</comment>
<dbReference type="OrthoDB" id="5293819at2"/>
<dbReference type="InterPro" id="IPR028973">
    <property type="entry name" value="PhnB-like"/>
</dbReference>
<evidence type="ECO:0000259" key="1">
    <source>
        <dbReference type="Pfam" id="PF00903"/>
    </source>
</evidence>
<dbReference type="Proteomes" id="UP000622638">
    <property type="component" value="Unassembled WGS sequence"/>
</dbReference>
<dbReference type="InterPro" id="IPR029068">
    <property type="entry name" value="Glyas_Bleomycin-R_OHBP_Dase"/>
</dbReference>
<dbReference type="Pfam" id="PF00903">
    <property type="entry name" value="Glyoxalase"/>
    <property type="match status" value="1"/>
</dbReference>
<proteinExistence type="predicted"/>
<feature type="domain" description="Glyoxalase/fosfomycin resistance/dioxygenase" evidence="1">
    <location>
        <begin position="11"/>
        <end position="131"/>
    </location>
</feature>
<dbReference type="Gene3D" id="3.10.180.10">
    <property type="entry name" value="2,3-Dihydroxybiphenyl 1,2-Dioxygenase, domain 1"/>
    <property type="match status" value="1"/>
</dbReference>
<dbReference type="AlphaFoldDB" id="A0A6I3SZW7"/>
<reference evidence="2" key="1">
    <citation type="journal article" date="2014" name="Int. J. Syst. Evol. Microbiol.">
        <title>Complete genome of a new Firmicutes species belonging to the dominant human colonic microbiota ('Ruminococcus bicirculans') reveals two chromosomes and a selective capacity to utilize plant glucans.</title>
        <authorList>
            <consortium name="NISC Comparative Sequencing Program"/>
            <person name="Wegmann U."/>
            <person name="Louis P."/>
            <person name="Goesmann A."/>
            <person name="Henrissat B."/>
            <person name="Duncan S.H."/>
            <person name="Flint H.J."/>
        </authorList>
    </citation>
    <scope>NUCLEOTIDE SEQUENCE</scope>
    <source>
        <strain evidence="2">CGMCC 1.15931</strain>
    </source>
</reference>
<evidence type="ECO:0000313" key="4">
    <source>
        <dbReference type="Proteomes" id="UP000430634"/>
    </source>
</evidence>
<dbReference type="Proteomes" id="UP000430634">
    <property type="component" value="Unassembled WGS sequence"/>
</dbReference>
<dbReference type="EMBL" id="WNKZ01000043">
    <property type="protein sequence ID" value="MTV54126.1"/>
    <property type="molecule type" value="Genomic_DNA"/>
</dbReference>
<keyword evidence="5" id="KW-1185">Reference proteome</keyword>
<dbReference type="RefSeq" id="WP_155471429.1">
    <property type="nucleotide sequence ID" value="NZ_BMKG01000018.1"/>
</dbReference>
<gene>
    <name evidence="2" type="ORF">GCM10011572_39570</name>
    <name evidence="3" type="ORF">GM672_15450</name>
</gene>
<dbReference type="CDD" id="cd06588">
    <property type="entry name" value="PhnB_like"/>
    <property type="match status" value="1"/>
</dbReference>
<reference evidence="2" key="4">
    <citation type="submission" date="2024-05" db="EMBL/GenBank/DDBJ databases">
        <authorList>
            <person name="Sun Q."/>
            <person name="Zhou Y."/>
        </authorList>
    </citation>
    <scope>NUCLEOTIDE SEQUENCE</scope>
    <source>
        <strain evidence="2">CGMCC 1.15931</strain>
    </source>
</reference>
<accession>A0A6I3SZW7</accession>
<reference evidence="3 4" key="3">
    <citation type="submission" date="2019-11" db="EMBL/GenBank/DDBJ databases">
        <title>Type strains purchased from KCTC, JCM and DSMZ.</title>
        <authorList>
            <person name="Lu H."/>
        </authorList>
    </citation>
    <scope>NUCLEOTIDE SEQUENCE [LARGE SCALE GENOMIC DNA]</scope>
    <source>
        <strain evidence="3 4">KCTC 52429</strain>
    </source>
</reference>
<organism evidence="3 4">
    <name type="scientific">Pseudoduganella buxea</name>
    <dbReference type="NCBI Taxonomy" id="1949069"/>
    <lineage>
        <taxon>Bacteria</taxon>
        <taxon>Pseudomonadati</taxon>
        <taxon>Pseudomonadota</taxon>
        <taxon>Betaproteobacteria</taxon>
        <taxon>Burkholderiales</taxon>
        <taxon>Oxalobacteraceae</taxon>
        <taxon>Telluria group</taxon>
        <taxon>Pseudoduganella</taxon>
    </lineage>
</organism>
<evidence type="ECO:0000313" key="5">
    <source>
        <dbReference type="Proteomes" id="UP000622638"/>
    </source>
</evidence>
<dbReference type="PANTHER" id="PTHR33990:SF1">
    <property type="entry name" value="PROTEIN YJDN"/>
    <property type="match status" value="1"/>
</dbReference>
<name>A0A6I3SZW7_9BURK</name>
<evidence type="ECO:0000313" key="3">
    <source>
        <dbReference type="EMBL" id="MTV54126.1"/>
    </source>
</evidence>
<protein>
    <submittedName>
        <fullName evidence="3">VOC family protein</fullName>
    </submittedName>
</protein>
<dbReference type="EMBL" id="BMKG01000018">
    <property type="protein sequence ID" value="GGC14200.1"/>
    <property type="molecule type" value="Genomic_DNA"/>
</dbReference>
<dbReference type="SUPFAM" id="SSF54593">
    <property type="entry name" value="Glyoxalase/Bleomycin resistance protein/Dihydroxybiphenyl dioxygenase"/>
    <property type="match status" value="1"/>
</dbReference>
<dbReference type="InterPro" id="IPR004360">
    <property type="entry name" value="Glyas_Fos-R_dOase_dom"/>
</dbReference>
<evidence type="ECO:0000313" key="2">
    <source>
        <dbReference type="EMBL" id="GGC14200.1"/>
    </source>
</evidence>
<reference evidence="5" key="2">
    <citation type="journal article" date="2019" name="Int. J. Syst. Evol. Microbiol.">
        <title>The Global Catalogue of Microorganisms (GCM) 10K type strain sequencing project: providing services to taxonomists for standard genome sequencing and annotation.</title>
        <authorList>
            <consortium name="The Broad Institute Genomics Platform"/>
            <consortium name="The Broad Institute Genome Sequencing Center for Infectious Disease"/>
            <person name="Wu L."/>
            <person name="Ma J."/>
        </authorList>
    </citation>
    <scope>NUCLEOTIDE SEQUENCE [LARGE SCALE GENOMIC DNA]</scope>
    <source>
        <strain evidence="5">CGMCC 1.15931</strain>
    </source>
</reference>
<dbReference type="PANTHER" id="PTHR33990">
    <property type="entry name" value="PROTEIN YJDN-RELATED"/>
    <property type="match status" value="1"/>
</dbReference>
<sequence length="138" mass="14955">MTIQTVTHLNFDGQAGAALHFYHAVFGGGVTAATYRDAGQADTDADAARIIWGQVRADNGFHIMAHDVPTGTTWHPGDKPFYVSVRGDSPAQLQDFWHNLAAGGEILHPLAPAPWTPLYGMLKDRFGVTWVLDVARTA</sequence>